<name>A0A1B4LBT0_9BURK</name>
<proteinExistence type="predicted"/>
<dbReference type="EMBL" id="CP013420">
    <property type="protein sequence ID" value="AOJ74653.1"/>
    <property type="molecule type" value="Genomic_DNA"/>
</dbReference>
<evidence type="ECO:0000313" key="1">
    <source>
        <dbReference type="EMBL" id="AOJ74653.1"/>
    </source>
</evidence>
<organism evidence="1 2">
    <name type="scientific">Burkholderia ubonensis</name>
    <dbReference type="NCBI Taxonomy" id="101571"/>
    <lineage>
        <taxon>Bacteria</taxon>
        <taxon>Pseudomonadati</taxon>
        <taxon>Pseudomonadota</taxon>
        <taxon>Betaproteobacteria</taxon>
        <taxon>Burkholderiales</taxon>
        <taxon>Burkholderiaceae</taxon>
        <taxon>Burkholderia</taxon>
        <taxon>Burkholderia cepacia complex</taxon>
    </lineage>
</organism>
<evidence type="ECO:0000313" key="2">
    <source>
        <dbReference type="Proteomes" id="UP000243680"/>
    </source>
</evidence>
<reference evidence="1 2" key="1">
    <citation type="submission" date="2015-12" db="EMBL/GenBank/DDBJ databases">
        <title>Diversity of Burkholderia near neighbor genomes.</title>
        <authorList>
            <person name="Sahl J."/>
            <person name="Wagner D."/>
            <person name="Keim P."/>
        </authorList>
    </citation>
    <scope>NUCLEOTIDE SEQUENCE [LARGE SCALE GENOMIC DNA]</scope>
    <source>
        <strain evidence="1 2">MSMB0783</strain>
    </source>
</reference>
<accession>A0A1B4LBT0</accession>
<protein>
    <submittedName>
        <fullName evidence="1">Uncharacterized protein</fullName>
    </submittedName>
</protein>
<gene>
    <name evidence="1" type="ORF">WJ35_05920</name>
</gene>
<dbReference type="AlphaFoldDB" id="A0A1B4LBT0"/>
<dbReference type="Proteomes" id="UP000243680">
    <property type="component" value="Chromosome 1"/>
</dbReference>
<dbReference type="RefSeq" id="WP_069238899.1">
    <property type="nucleotide sequence ID" value="NZ_CP013420.1"/>
</dbReference>
<sequence>MIAYAIFTSDGTLLATISTSSPPTLELMADYCAEINGFADRDEWMYEARIEGIAYAPVH</sequence>